<dbReference type="GO" id="GO:0050136">
    <property type="term" value="F:NADH dehydrogenase (quinone) (non-electrogenic) activity"/>
    <property type="evidence" value="ECO:0007669"/>
    <property type="project" value="UniProtKB-UniRule"/>
</dbReference>
<protein>
    <recommendedName>
        <fullName evidence="5">NADH-quinone oxidoreductase subunit N</fullName>
        <ecNumber evidence="5">7.1.1.-</ecNumber>
    </recommendedName>
    <alternativeName>
        <fullName evidence="5">NADH dehydrogenase I subunit N</fullName>
    </alternativeName>
    <alternativeName>
        <fullName evidence="5">NDH-1 subunit N</fullName>
    </alternativeName>
</protein>
<reference evidence="8 9" key="1">
    <citation type="journal article" date="2014" name="World J. Microbiol. Biotechnol.">
        <title>Biodiversity and physiological characteristics of Antarctic and Arctic lichens-associated bacteria.</title>
        <authorList>
            <person name="Lee Y.M."/>
            <person name="Kim E.H."/>
            <person name="Lee H.K."/>
            <person name="Hong S.G."/>
        </authorList>
    </citation>
    <scope>NUCLEOTIDE SEQUENCE [LARGE SCALE GENOMIC DNA]</scope>
    <source>
        <strain evidence="8 9">PAMC 26569</strain>
    </source>
</reference>
<accession>A0A6M8HVM9</accession>
<dbReference type="RefSeq" id="WP_171835698.1">
    <property type="nucleotide sequence ID" value="NZ_CP053708.1"/>
</dbReference>
<organism evidence="8 9">
    <name type="scientific">Lichenicola cladoniae</name>
    <dbReference type="NCBI Taxonomy" id="1484109"/>
    <lineage>
        <taxon>Bacteria</taxon>
        <taxon>Pseudomonadati</taxon>
        <taxon>Pseudomonadota</taxon>
        <taxon>Alphaproteobacteria</taxon>
        <taxon>Acetobacterales</taxon>
        <taxon>Acetobacteraceae</taxon>
        <taxon>Lichenicola</taxon>
    </lineage>
</organism>
<evidence type="ECO:0000256" key="2">
    <source>
        <dbReference type="ARBA" id="ARBA00022692"/>
    </source>
</evidence>
<dbReference type="GO" id="GO:0005886">
    <property type="term" value="C:plasma membrane"/>
    <property type="evidence" value="ECO:0007669"/>
    <property type="project" value="UniProtKB-SubCell"/>
</dbReference>
<comment type="function">
    <text evidence="5">NDH-1 shuttles electrons from NADH, via FMN and iron-sulfur (Fe-S) centers, to quinones in the respiratory chain. The immediate electron acceptor for the enzyme in this species is believed to be ubiquinone. Couples the redox reaction to proton translocation (for every two electrons transferred, four hydrogen ions are translocated across the cytoplasmic membrane), and thus conserves the redox energy in a proton gradient.</text>
</comment>
<feature type="transmembrane region" description="Helical" evidence="5">
    <location>
        <begin position="155"/>
        <end position="177"/>
    </location>
</feature>
<dbReference type="InterPro" id="IPR001750">
    <property type="entry name" value="ND/Mrp_TM"/>
</dbReference>
<keyword evidence="8" id="KW-0560">Oxidoreductase</keyword>
<keyword evidence="5" id="KW-1278">Translocase</keyword>
<dbReference type="GO" id="GO:0042773">
    <property type="term" value="P:ATP synthesis coupled electron transport"/>
    <property type="evidence" value="ECO:0007669"/>
    <property type="project" value="InterPro"/>
</dbReference>
<feature type="transmembrane region" description="Helical" evidence="5">
    <location>
        <begin position="267"/>
        <end position="286"/>
    </location>
</feature>
<keyword evidence="5" id="KW-0520">NAD</keyword>
<comment type="similarity">
    <text evidence="5">Belongs to the complex I subunit 2 family.</text>
</comment>
<dbReference type="NCBIfam" id="NF004440">
    <property type="entry name" value="PRK05777.1-3"/>
    <property type="match status" value="1"/>
</dbReference>
<proteinExistence type="inferred from homology"/>
<feature type="transmembrane region" description="Helical" evidence="5">
    <location>
        <begin position="6"/>
        <end position="25"/>
    </location>
</feature>
<dbReference type="Pfam" id="PF00361">
    <property type="entry name" value="Proton_antipo_M"/>
    <property type="match status" value="1"/>
</dbReference>
<keyword evidence="5" id="KW-1003">Cell membrane</keyword>
<dbReference type="EMBL" id="CP053708">
    <property type="protein sequence ID" value="QKE92593.1"/>
    <property type="molecule type" value="Genomic_DNA"/>
</dbReference>
<feature type="domain" description="NADH:quinone oxidoreductase/Mrp antiporter transmembrane" evidence="7">
    <location>
        <begin position="118"/>
        <end position="412"/>
    </location>
</feature>
<comment type="subcellular location">
    <subcellularLocation>
        <location evidence="5">Cell membrane</location>
        <topology evidence="5">Multi-pass membrane protein</topology>
    </subcellularLocation>
    <subcellularLocation>
        <location evidence="1">Endomembrane system</location>
        <topology evidence="1">Multi-pass membrane protein</topology>
    </subcellularLocation>
    <subcellularLocation>
        <location evidence="6">Membrane</location>
        <topology evidence="6">Multi-pass membrane protein</topology>
    </subcellularLocation>
</comment>
<dbReference type="GO" id="GO:0048038">
    <property type="term" value="F:quinone binding"/>
    <property type="evidence" value="ECO:0007669"/>
    <property type="project" value="UniProtKB-KW"/>
</dbReference>
<evidence type="ECO:0000259" key="7">
    <source>
        <dbReference type="Pfam" id="PF00361"/>
    </source>
</evidence>
<keyword evidence="9" id="KW-1185">Reference proteome</keyword>
<feature type="transmembrane region" description="Helical" evidence="5">
    <location>
        <begin position="71"/>
        <end position="92"/>
    </location>
</feature>
<feature type="transmembrane region" description="Helical" evidence="5">
    <location>
        <begin position="320"/>
        <end position="341"/>
    </location>
</feature>
<feature type="transmembrane region" description="Helical" evidence="5">
    <location>
        <begin position="99"/>
        <end position="116"/>
    </location>
</feature>
<feature type="transmembrane region" description="Helical" evidence="5">
    <location>
        <begin position="189"/>
        <end position="212"/>
    </location>
</feature>
<gene>
    <name evidence="5 8" type="primary">nuoN</name>
    <name evidence="8" type="ORF">HN018_11115</name>
</gene>
<dbReference type="EC" id="7.1.1.-" evidence="5"/>
<feature type="transmembrane region" description="Helical" evidence="5">
    <location>
        <begin position="32"/>
        <end position="51"/>
    </location>
</feature>
<feature type="transmembrane region" description="Helical" evidence="5">
    <location>
        <begin position="122"/>
        <end position="143"/>
    </location>
</feature>
<dbReference type="PANTHER" id="PTHR22773">
    <property type="entry name" value="NADH DEHYDROGENASE"/>
    <property type="match status" value="1"/>
</dbReference>
<evidence type="ECO:0000256" key="1">
    <source>
        <dbReference type="ARBA" id="ARBA00004127"/>
    </source>
</evidence>
<feature type="transmembrane region" description="Helical" evidence="5">
    <location>
        <begin position="233"/>
        <end position="255"/>
    </location>
</feature>
<feature type="transmembrane region" description="Helical" evidence="5">
    <location>
        <begin position="439"/>
        <end position="458"/>
    </location>
</feature>
<evidence type="ECO:0000256" key="5">
    <source>
        <dbReference type="HAMAP-Rule" id="MF_00445"/>
    </source>
</evidence>
<keyword evidence="3 5" id="KW-1133">Transmembrane helix</keyword>
<evidence type="ECO:0000256" key="6">
    <source>
        <dbReference type="RuleBase" id="RU000320"/>
    </source>
</evidence>
<comment type="subunit">
    <text evidence="5">NDH-1 is composed of 14 different subunits. Subunits NuoA, H, J, K, L, M, N constitute the membrane sector of the complex.</text>
</comment>
<keyword evidence="5" id="KW-0874">Quinone</keyword>
<evidence type="ECO:0000313" key="9">
    <source>
        <dbReference type="Proteomes" id="UP000500767"/>
    </source>
</evidence>
<name>A0A6M8HVM9_9PROT</name>
<feature type="transmembrane region" description="Helical" evidence="5">
    <location>
        <begin position="362"/>
        <end position="385"/>
    </location>
</feature>
<dbReference type="Proteomes" id="UP000500767">
    <property type="component" value="Chromosome"/>
</dbReference>
<evidence type="ECO:0000256" key="3">
    <source>
        <dbReference type="ARBA" id="ARBA00022989"/>
    </source>
</evidence>
<evidence type="ECO:0000256" key="4">
    <source>
        <dbReference type="ARBA" id="ARBA00023136"/>
    </source>
</evidence>
<feature type="transmembrane region" description="Helical" evidence="5">
    <location>
        <begin position="293"/>
        <end position="314"/>
    </location>
</feature>
<keyword evidence="5" id="KW-0813">Transport</keyword>
<dbReference type="InterPro" id="IPR010096">
    <property type="entry name" value="NADH-Q_OxRdtase_suN/2"/>
</dbReference>
<keyword evidence="4 5" id="KW-0472">Membrane</keyword>
<keyword evidence="5" id="KW-0830">Ubiquinone</keyword>
<sequence>MNWTLALPEIFLSVCGLAILVYGVLQKKMEPSFSCTVLALAAFVVTAVLVLQAPQGAGYRGTFVNDGFARFMKILSLAGGAFSAVLSLDYNVRQKVDRFEFPVLLLFATVGTMMMASSENLMTLYVGLELQSLAIYILCAFARDELTSAEAGLKYFVLGSLASGLLLYGISLVYGFAGTMEYVGLKTALTGTGIVPAGLVIGIVFVFVGLAFKLSAAPFHMWTPDVYQGAPTSVTAFMAGAPKVAAFALLLRVMAGPFGHLAHQWQLLVELVAIITMITGALAAIPQTNIKRLMAYSSIGHMGYAMIGVAVGTPEGARGTLVYLTTYLFMTTGVFACIMAMRRRGRPLDKISDLAGLSRTDPMLALLLAVFMFSMAGVPPLSGFFGKLMVFAAAVQSGLWTLAVIGILTSVVGLYYYWRVVKVMYLDAPDLAFDRRAPSLSFVAGAMGLVTALFLLVLGPVTTAAQAAAGVLFR</sequence>
<keyword evidence="2 5" id="KW-0812">Transmembrane</keyword>
<dbReference type="GO" id="GO:0008137">
    <property type="term" value="F:NADH dehydrogenase (ubiquinone) activity"/>
    <property type="evidence" value="ECO:0007669"/>
    <property type="project" value="InterPro"/>
</dbReference>
<feature type="transmembrane region" description="Helical" evidence="5">
    <location>
        <begin position="397"/>
        <end position="418"/>
    </location>
</feature>
<dbReference type="NCBIfam" id="TIGR01770">
    <property type="entry name" value="NDH_I_N"/>
    <property type="match status" value="1"/>
</dbReference>
<dbReference type="AlphaFoldDB" id="A0A6M8HVM9"/>
<dbReference type="HAMAP" id="MF_00445">
    <property type="entry name" value="NDH1_NuoN_1"/>
    <property type="match status" value="1"/>
</dbReference>
<dbReference type="KEGG" id="lck:HN018_11115"/>
<comment type="catalytic activity">
    <reaction evidence="5">
        <text>a quinone + NADH + 5 H(+)(in) = a quinol + NAD(+) + 4 H(+)(out)</text>
        <dbReference type="Rhea" id="RHEA:57888"/>
        <dbReference type="ChEBI" id="CHEBI:15378"/>
        <dbReference type="ChEBI" id="CHEBI:24646"/>
        <dbReference type="ChEBI" id="CHEBI:57540"/>
        <dbReference type="ChEBI" id="CHEBI:57945"/>
        <dbReference type="ChEBI" id="CHEBI:132124"/>
    </reaction>
</comment>
<evidence type="ECO:0000313" key="8">
    <source>
        <dbReference type="EMBL" id="QKE92593.1"/>
    </source>
</evidence>
<dbReference type="GO" id="GO:0012505">
    <property type="term" value="C:endomembrane system"/>
    <property type="evidence" value="ECO:0007669"/>
    <property type="project" value="UniProtKB-SubCell"/>
</dbReference>